<proteinExistence type="predicted"/>
<dbReference type="OrthoDB" id="291322at2759"/>
<comment type="caution">
    <text evidence="1">The sequence shown here is derived from an EMBL/GenBank/DDBJ whole genome shotgun (WGS) entry which is preliminary data.</text>
</comment>
<dbReference type="EMBL" id="CAJJDN010000030">
    <property type="protein sequence ID" value="CAD8073334.1"/>
    <property type="molecule type" value="Genomic_DNA"/>
</dbReference>
<organism evidence="1 2">
    <name type="scientific">Paramecium sonneborni</name>
    <dbReference type="NCBI Taxonomy" id="65129"/>
    <lineage>
        <taxon>Eukaryota</taxon>
        <taxon>Sar</taxon>
        <taxon>Alveolata</taxon>
        <taxon>Ciliophora</taxon>
        <taxon>Intramacronucleata</taxon>
        <taxon>Oligohymenophorea</taxon>
        <taxon>Peniculida</taxon>
        <taxon>Parameciidae</taxon>
        <taxon>Paramecium</taxon>
    </lineage>
</organism>
<sequence length="234" mass="27489">MNIKLEKKQRYKSVNSEERLKIIKYFLEGSLSASQIAQVTGHNLSTIKAIFRIYRNEGRINKKQKRDRELHIQKNVAVFVVDEKKRSLNLILKQQTKQEVILRSHDQFYEQQNDIVNETIQQSVNEVINNMNSYQSKQNFDQALKIMLKDGFNGDDFINISTMVNQQSNTYSQINGSAISNLFKNKQQQPSQKIEIITPKKIWPKKNQELNDLKRVFQQQLEEYLGKSHSDNLK</sequence>
<protein>
    <submittedName>
        <fullName evidence="1">Uncharacterized protein</fullName>
    </submittedName>
</protein>
<keyword evidence="2" id="KW-1185">Reference proteome</keyword>
<gene>
    <name evidence="1" type="ORF">PSON_ATCC_30995.1.T0300262</name>
</gene>
<name>A0A8S1MDD2_9CILI</name>
<dbReference type="AlphaFoldDB" id="A0A8S1MDD2"/>
<reference evidence="1" key="1">
    <citation type="submission" date="2021-01" db="EMBL/GenBank/DDBJ databases">
        <authorList>
            <consortium name="Genoscope - CEA"/>
            <person name="William W."/>
        </authorList>
    </citation>
    <scope>NUCLEOTIDE SEQUENCE</scope>
</reference>
<accession>A0A8S1MDD2</accession>
<evidence type="ECO:0000313" key="2">
    <source>
        <dbReference type="Proteomes" id="UP000692954"/>
    </source>
</evidence>
<dbReference type="Proteomes" id="UP000692954">
    <property type="component" value="Unassembled WGS sequence"/>
</dbReference>
<evidence type="ECO:0000313" key="1">
    <source>
        <dbReference type="EMBL" id="CAD8073334.1"/>
    </source>
</evidence>